<evidence type="ECO:0000256" key="1">
    <source>
        <dbReference type="ARBA" id="ARBA00010515"/>
    </source>
</evidence>
<evidence type="ECO:0000313" key="4">
    <source>
        <dbReference type="Proteomes" id="UP001227230"/>
    </source>
</evidence>
<keyword evidence="4" id="KW-1185">Reference proteome</keyword>
<dbReference type="SUPFAM" id="SSF53474">
    <property type="entry name" value="alpha/beta-Hydrolases"/>
    <property type="match status" value="1"/>
</dbReference>
<name>A0ABY9DKC7_VITVI</name>
<organism evidence="3 4">
    <name type="scientific">Vitis vinifera</name>
    <name type="common">Grape</name>
    <dbReference type="NCBI Taxonomy" id="29760"/>
    <lineage>
        <taxon>Eukaryota</taxon>
        <taxon>Viridiplantae</taxon>
        <taxon>Streptophyta</taxon>
        <taxon>Embryophyta</taxon>
        <taxon>Tracheophyta</taxon>
        <taxon>Spermatophyta</taxon>
        <taxon>Magnoliopsida</taxon>
        <taxon>eudicotyledons</taxon>
        <taxon>Gunneridae</taxon>
        <taxon>Pentapetalae</taxon>
        <taxon>rosids</taxon>
        <taxon>Vitales</taxon>
        <taxon>Vitaceae</taxon>
        <taxon>Viteae</taxon>
        <taxon>Vitis</taxon>
    </lineage>
</organism>
<reference evidence="3 4" key="1">
    <citation type="journal article" date="2023" name="Hortic Res">
        <title>The complete reference genome for grapevine (Vitis vinifera L.) genetics and breeding.</title>
        <authorList>
            <person name="Shi X."/>
            <person name="Cao S."/>
            <person name="Wang X."/>
            <person name="Huang S."/>
            <person name="Wang Y."/>
            <person name="Liu Z."/>
            <person name="Liu W."/>
            <person name="Leng X."/>
            <person name="Peng Y."/>
            <person name="Wang N."/>
            <person name="Wang Y."/>
            <person name="Ma Z."/>
            <person name="Xu X."/>
            <person name="Zhang F."/>
            <person name="Xue H."/>
            <person name="Zhong H."/>
            <person name="Wang Y."/>
            <person name="Zhang K."/>
            <person name="Velt A."/>
            <person name="Avia K."/>
            <person name="Holtgrawe D."/>
            <person name="Grimplet J."/>
            <person name="Matus J.T."/>
            <person name="Ware D."/>
            <person name="Wu X."/>
            <person name="Wang H."/>
            <person name="Liu C."/>
            <person name="Fang Y."/>
            <person name="Rustenholz C."/>
            <person name="Cheng Z."/>
            <person name="Xiao H."/>
            <person name="Zhou Y."/>
        </authorList>
    </citation>
    <scope>NUCLEOTIDE SEQUENCE [LARGE SCALE GENOMIC DNA]</scope>
    <source>
        <strain evidence="4">cv. Pinot noir / PN40024</strain>
        <tissue evidence="3">Leaf</tissue>
    </source>
</reference>
<dbReference type="InterPro" id="IPR013094">
    <property type="entry name" value="AB_hydrolase_3"/>
</dbReference>
<dbReference type="Proteomes" id="UP001227230">
    <property type="component" value="Chromosome 16"/>
</dbReference>
<proteinExistence type="inferred from homology"/>
<dbReference type="InterPro" id="IPR050466">
    <property type="entry name" value="Carboxylest/Gibb_receptor"/>
</dbReference>
<dbReference type="PANTHER" id="PTHR23024:SF546">
    <property type="entry name" value="CARBOXYLESTERASE 120-RELATED"/>
    <property type="match status" value="1"/>
</dbReference>
<dbReference type="EMBL" id="CP126663">
    <property type="protein sequence ID" value="WKA07050.1"/>
    <property type="molecule type" value="Genomic_DNA"/>
</dbReference>
<dbReference type="PANTHER" id="PTHR23024">
    <property type="entry name" value="ARYLACETAMIDE DEACETYLASE"/>
    <property type="match status" value="1"/>
</dbReference>
<evidence type="ECO:0000259" key="2">
    <source>
        <dbReference type="Pfam" id="PF07859"/>
    </source>
</evidence>
<gene>
    <name evidence="3" type="ORF">VitviT2T_024917</name>
</gene>
<evidence type="ECO:0000313" key="3">
    <source>
        <dbReference type="EMBL" id="WKA07050.1"/>
    </source>
</evidence>
<feature type="domain" description="Alpha/beta hydrolase fold-3" evidence="2">
    <location>
        <begin position="89"/>
        <end position="310"/>
    </location>
</feature>
<accession>A0ABY9DKC7</accession>
<protein>
    <recommendedName>
        <fullName evidence="2">Alpha/beta hydrolase fold-3 domain-containing protein</fullName>
    </recommendedName>
</protein>
<dbReference type="InterPro" id="IPR029058">
    <property type="entry name" value="AB_hydrolase_fold"/>
</dbReference>
<comment type="similarity">
    <text evidence="1">Belongs to the 'GDXG' lipolytic enzyme family.</text>
</comment>
<dbReference type="Pfam" id="PF07859">
    <property type="entry name" value="Abhydrolase_3"/>
    <property type="match status" value="1"/>
</dbReference>
<dbReference type="Gene3D" id="3.40.50.1820">
    <property type="entry name" value="alpha/beta hydrolase"/>
    <property type="match status" value="1"/>
</dbReference>
<sequence length="330" mass="36154">MSDYPAIPKPTVNFNDYLKMINNPDGSVTRPIILPTTAASPDHTTRIPVLSKDVTINPDKNIWVRVFLPREERDTSPPAAGAARKLPLIVYFHGGGFVICSAADTVFHDHCAHMAAEIGAVVVSVEYRLAPEHRLPAAYEDGVEALHWIKSSGEVWVSEHADVSRCFLMGSSAGANLAYFTGIRVADSVGDLEPLKIGGLILHHPFFGGIQRTGSEVRLEKNGVLPLCATDLAWQLSLPEGVDRDHEYSNPMAKKASEHCSKIGRVGWKLLVTGCEGDLLHDRQVEFVDMLKANGVEVEAEFVRGDYHVIELFESSKAKALFGLVKNFMA</sequence>